<dbReference type="GeneID" id="19972982"/>
<dbReference type="InterPro" id="IPR047883">
    <property type="entry name" value="Rtt103-like_CID"/>
</dbReference>
<dbReference type="PROSITE" id="PS51391">
    <property type="entry name" value="CID"/>
    <property type="match status" value="1"/>
</dbReference>
<dbReference type="InterPro" id="IPR006569">
    <property type="entry name" value="CID_dom"/>
</dbReference>
<dbReference type="OrthoDB" id="10069473at2759"/>
<accession>W2RSZ7</accession>
<dbReference type="InParanoid" id="W2RSZ7"/>
<feature type="region of interest" description="Disordered" evidence="1">
    <location>
        <begin position="358"/>
        <end position="405"/>
    </location>
</feature>
<dbReference type="SMART" id="SM00582">
    <property type="entry name" value="RPR"/>
    <property type="match status" value="1"/>
</dbReference>
<dbReference type="AlphaFoldDB" id="W2RSZ7"/>
<dbReference type="VEuPathDB" id="FungiDB:HMPREF1541_05643"/>
<organism evidence="3 4">
    <name type="scientific">Cyphellophora europaea (strain CBS 101466)</name>
    <name type="common">Phialophora europaea</name>
    <dbReference type="NCBI Taxonomy" id="1220924"/>
    <lineage>
        <taxon>Eukaryota</taxon>
        <taxon>Fungi</taxon>
        <taxon>Dikarya</taxon>
        <taxon>Ascomycota</taxon>
        <taxon>Pezizomycotina</taxon>
        <taxon>Eurotiomycetes</taxon>
        <taxon>Chaetothyriomycetidae</taxon>
        <taxon>Chaetothyriales</taxon>
        <taxon>Cyphellophoraceae</taxon>
        <taxon>Cyphellophora</taxon>
    </lineage>
</organism>
<proteinExistence type="predicted"/>
<sequence length="422" mass="45525">MAFSDDALRAKLSTLNETQDSIVSVSQWITFHKRHADRIANLWLTRLRDSAPPKRLNFIYLCNDIVQNARARKRTEFPDAFAPLMPEALQTAYRSSTPEIQAKIRRVLEVWKTRVTFEGPIIEAIEARLEEVDKTKGTGSSGKKTLMGKSLFGSSSDKPMPKELETLGPLQTAVTKATIDARPAIDAAQKEYTNLNDPEAGLPTPPVYAARLSGLMKQLSNAESAVGASIKARQALLTDLERILEINKSALSKDEETFLELGSRKTSTEGKKRDVEDAIMKGLSSNEVSPAAPDPNGGSASGFVDDRPEVEELTPEPEDPLEDGGDFGYSPTAPTSNPAVAAALSGFGDTDYTGVKLRNASNSSLNGPTAKRRKMSHGDDQVVPDLGGLGMENLGREGESLGSALGDLDADVNELLEQAKQG</sequence>
<evidence type="ECO:0000259" key="2">
    <source>
        <dbReference type="PROSITE" id="PS51391"/>
    </source>
</evidence>
<dbReference type="EMBL" id="KB822721">
    <property type="protein sequence ID" value="ETN39420.1"/>
    <property type="molecule type" value="Genomic_DNA"/>
</dbReference>
<gene>
    <name evidence="3" type="ORF">HMPREF1541_05643</name>
</gene>
<dbReference type="PANTHER" id="PTHR12460:SF0">
    <property type="entry name" value="CID DOMAIN-CONTAINING PROTEIN-RELATED"/>
    <property type="match status" value="1"/>
</dbReference>
<dbReference type="GO" id="GO:0099122">
    <property type="term" value="F:RNA polymerase II C-terminal domain binding"/>
    <property type="evidence" value="ECO:0007669"/>
    <property type="project" value="InterPro"/>
</dbReference>
<dbReference type="STRING" id="1220924.W2RSZ7"/>
<evidence type="ECO:0000256" key="1">
    <source>
        <dbReference type="SAM" id="MobiDB-lite"/>
    </source>
</evidence>
<evidence type="ECO:0000313" key="3">
    <source>
        <dbReference type="EMBL" id="ETN39420.1"/>
    </source>
</evidence>
<dbReference type="Gene3D" id="1.25.40.90">
    <property type="match status" value="1"/>
</dbReference>
<dbReference type="HOGENOM" id="CLU_042070_1_0_1"/>
<dbReference type="eggNOG" id="KOG2669">
    <property type="taxonomic scope" value="Eukaryota"/>
</dbReference>
<dbReference type="CDD" id="cd17003">
    <property type="entry name" value="CID_Rtt103"/>
    <property type="match status" value="1"/>
</dbReference>
<reference evidence="3 4" key="1">
    <citation type="submission" date="2013-03" db="EMBL/GenBank/DDBJ databases">
        <title>The Genome Sequence of Phialophora europaea CBS 101466.</title>
        <authorList>
            <consortium name="The Broad Institute Genomics Platform"/>
            <person name="Cuomo C."/>
            <person name="de Hoog S."/>
            <person name="Gorbushina A."/>
            <person name="Walker B."/>
            <person name="Young S.K."/>
            <person name="Zeng Q."/>
            <person name="Gargeya S."/>
            <person name="Fitzgerald M."/>
            <person name="Haas B."/>
            <person name="Abouelleil A."/>
            <person name="Allen A.W."/>
            <person name="Alvarado L."/>
            <person name="Arachchi H.M."/>
            <person name="Berlin A.M."/>
            <person name="Chapman S.B."/>
            <person name="Gainer-Dewar J."/>
            <person name="Goldberg J."/>
            <person name="Griggs A."/>
            <person name="Gujja S."/>
            <person name="Hansen M."/>
            <person name="Howarth C."/>
            <person name="Imamovic A."/>
            <person name="Ireland A."/>
            <person name="Larimer J."/>
            <person name="McCowan C."/>
            <person name="Murphy C."/>
            <person name="Pearson M."/>
            <person name="Poon T.W."/>
            <person name="Priest M."/>
            <person name="Roberts A."/>
            <person name="Saif S."/>
            <person name="Shea T."/>
            <person name="Sisk P."/>
            <person name="Sykes S."/>
            <person name="Wortman J."/>
            <person name="Nusbaum C."/>
            <person name="Birren B."/>
        </authorList>
    </citation>
    <scope>NUCLEOTIDE SEQUENCE [LARGE SCALE GENOMIC DNA]</scope>
    <source>
        <strain evidence="3 4">CBS 101466</strain>
    </source>
</reference>
<protein>
    <recommendedName>
        <fullName evidence="2">CID domain-containing protein</fullName>
    </recommendedName>
</protein>
<keyword evidence="4" id="KW-1185">Reference proteome</keyword>
<dbReference type="SUPFAM" id="SSF48464">
    <property type="entry name" value="ENTH/VHS domain"/>
    <property type="match status" value="1"/>
</dbReference>
<feature type="region of interest" description="Disordered" evidence="1">
    <location>
        <begin position="135"/>
        <end position="162"/>
    </location>
</feature>
<evidence type="ECO:0000313" key="4">
    <source>
        <dbReference type="Proteomes" id="UP000030752"/>
    </source>
</evidence>
<dbReference type="Pfam" id="PF04818">
    <property type="entry name" value="CID"/>
    <property type="match status" value="1"/>
</dbReference>
<feature type="compositionally biased region" description="Acidic residues" evidence="1">
    <location>
        <begin position="308"/>
        <end position="325"/>
    </location>
</feature>
<dbReference type="PANTHER" id="PTHR12460">
    <property type="entry name" value="CYCLIN-DEPENDENT KINASE INHIBITOR-RELATED PROTEIN"/>
    <property type="match status" value="1"/>
</dbReference>
<dbReference type="RefSeq" id="XP_008718205.1">
    <property type="nucleotide sequence ID" value="XM_008719983.1"/>
</dbReference>
<dbReference type="FunCoup" id="W2RSZ7">
    <property type="interactions" value="46"/>
</dbReference>
<feature type="compositionally biased region" description="Low complexity" evidence="1">
    <location>
        <begin position="137"/>
        <end position="151"/>
    </location>
</feature>
<feature type="region of interest" description="Disordered" evidence="1">
    <location>
        <begin position="282"/>
        <end position="336"/>
    </location>
</feature>
<dbReference type="InterPro" id="IPR008942">
    <property type="entry name" value="ENTH_VHS"/>
</dbReference>
<dbReference type="Proteomes" id="UP000030752">
    <property type="component" value="Unassembled WGS sequence"/>
</dbReference>
<feature type="domain" description="CID" evidence="2">
    <location>
        <begin position="1"/>
        <end position="133"/>
    </location>
</feature>
<name>W2RSZ7_CYPE1</name>
<dbReference type="GO" id="GO:0031124">
    <property type="term" value="P:mRNA 3'-end processing"/>
    <property type="evidence" value="ECO:0007669"/>
    <property type="project" value="InterPro"/>
</dbReference>